<evidence type="ECO:0000256" key="6">
    <source>
        <dbReference type="ARBA" id="ARBA00048539"/>
    </source>
</evidence>
<dbReference type="EC" id="6.3.4.19" evidence="1"/>
<evidence type="ECO:0000256" key="5">
    <source>
        <dbReference type="ARBA" id="ARBA00022840"/>
    </source>
</evidence>
<dbReference type="GO" id="GO:0005524">
    <property type="term" value="F:ATP binding"/>
    <property type="evidence" value="ECO:0007669"/>
    <property type="project" value="UniProtKB-KW"/>
</dbReference>
<dbReference type="PANTHER" id="PTHR43033:SF1">
    <property type="entry name" value="TRNA(ILE)-LYSIDINE SYNTHASE-RELATED"/>
    <property type="match status" value="1"/>
</dbReference>
<feature type="domain" description="tRNA(Ile)-lysidine/2-thiocytidine synthase N-terminal" evidence="7">
    <location>
        <begin position="24"/>
        <end position="196"/>
    </location>
</feature>
<organism evidence="8">
    <name type="scientific">freshwater metagenome</name>
    <dbReference type="NCBI Taxonomy" id="449393"/>
    <lineage>
        <taxon>unclassified sequences</taxon>
        <taxon>metagenomes</taxon>
        <taxon>ecological metagenomes</taxon>
    </lineage>
</organism>
<dbReference type="HAMAP" id="MF_01161">
    <property type="entry name" value="tRNA_Ile_lys_synt"/>
    <property type="match status" value="1"/>
</dbReference>
<dbReference type="InterPro" id="IPR012094">
    <property type="entry name" value="tRNA_Ile_lys_synt"/>
</dbReference>
<accession>A0A6J7DYH6</accession>
<dbReference type="SUPFAM" id="SSF82829">
    <property type="entry name" value="MesJ substrate recognition domain-like"/>
    <property type="match status" value="1"/>
</dbReference>
<evidence type="ECO:0000313" key="8">
    <source>
        <dbReference type="EMBL" id="CAB4875802.1"/>
    </source>
</evidence>
<evidence type="ECO:0000256" key="3">
    <source>
        <dbReference type="ARBA" id="ARBA00022694"/>
    </source>
</evidence>
<dbReference type="AlphaFoldDB" id="A0A6J7DYH6"/>
<keyword evidence="5" id="KW-0067">ATP-binding</keyword>
<dbReference type="InterPro" id="IPR014729">
    <property type="entry name" value="Rossmann-like_a/b/a_fold"/>
</dbReference>
<dbReference type="InterPro" id="IPR012795">
    <property type="entry name" value="tRNA_Ile_lys_synt_N"/>
</dbReference>
<dbReference type="EMBL" id="CAFBLQ010000102">
    <property type="protein sequence ID" value="CAB4875802.1"/>
    <property type="molecule type" value="Genomic_DNA"/>
</dbReference>
<protein>
    <recommendedName>
        <fullName evidence="1">tRNA(Ile)-lysidine synthetase</fullName>
        <ecNumber evidence="1">6.3.4.19</ecNumber>
    </recommendedName>
</protein>
<dbReference type="GO" id="GO:0008033">
    <property type="term" value="P:tRNA processing"/>
    <property type="evidence" value="ECO:0007669"/>
    <property type="project" value="UniProtKB-KW"/>
</dbReference>
<dbReference type="PANTHER" id="PTHR43033">
    <property type="entry name" value="TRNA(ILE)-LYSIDINE SYNTHASE-RELATED"/>
    <property type="match status" value="1"/>
</dbReference>
<comment type="catalytic activity">
    <reaction evidence="6">
        <text>cytidine(34) in tRNA(Ile2) + L-lysine + ATP = lysidine(34) in tRNA(Ile2) + AMP + diphosphate + H(+)</text>
        <dbReference type="Rhea" id="RHEA:43744"/>
        <dbReference type="Rhea" id="RHEA-COMP:10625"/>
        <dbReference type="Rhea" id="RHEA-COMP:10670"/>
        <dbReference type="ChEBI" id="CHEBI:15378"/>
        <dbReference type="ChEBI" id="CHEBI:30616"/>
        <dbReference type="ChEBI" id="CHEBI:32551"/>
        <dbReference type="ChEBI" id="CHEBI:33019"/>
        <dbReference type="ChEBI" id="CHEBI:82748"/>
        <dbReference type="ChEBI" id="CHEBI:83665"/>
        <dbReference type="ChEBI" id="CHEBI:456215"/>
        <dbReference type="EC" id="6.3.4.19"/>
    </reaction>
</comment>
<dbReference type="CDD" id="cd01992">
    <property type="entry name" value="TilS_N"/>
    <property type="match status" value="1"/>
</dbReference>
<evidence type="ECO:0000256" key="4">
    <source>
        <dbReference type="ARBA" id="ARBA00022741"/>
    </source>
</evidence>
<evidence type="ECO:0000256" key="2">
    <source>
        <dbReference type="ARBA" id="ARBA00022598"/>
    </source>
</evidence>
<evidence type="ECO:0000256" key="1">
    <source>
        <dbReference type="ARBA" id="ARBA00013267"/>
    </source>
</evidence>
<gene>
    <name evidence="8" type="ORF">UFOPK3423_00998</name>
</gene>
<dbReference type="Pfam" id="PF01171">
    <property type="entry name" value="ATP_bind_3"/>
    <property type="match status" value="1"/>
</dbReference>
<keyword evidence="2" id="KW-0436">Ligase</keyword>
<keyword evidence="4" id="KW-0547">Nucleotide-binding</keyword>
<dbReference type="InterPro" id="IPR011063">
    <property type="entry name" value="TilS/TtcA_N"/>
</dbReference>
<dbReference type="SUPFAM" id="SSF52402">
    <property type="entry name" value="Adenine nucleotide alpha hydrolases-like"/>
    <property type="match status" value="1"/>
</dbReference>
<proteinExistence type="inferred from homology"/>
<keyword evidence="3" id="KW-0819">tRNA processing</keyword>
<evidence type="ECO:0000259" key="7">
    <source>
        <dbReference type="Pfam" id="PF01171"/>
    </source>
</evidence>
<dbReference type="NCBIfam" id="TIGR02432">
    <property type="entry name" value="lysidine_TilS_N"/>
    <property type="match status" value="1"/>
</dbReference>
<dbReference type="GO" id="GO:0032267">
    <property type="term" value="F:tRNA(Ile)-lysidine synthase activity"/>
    <property type="evidence" value="ECO:0007669"/>
    <property type="project" value="UniProtKB-EC"/>
</dbReference>
<dbReference type="Gene3D" id="3.40.50.620">
    <property type="entry name" value="HUPs"/>
    <property type="match status" value="1"/>
</dbReference>
<sequence>MEAAGQSMLERVRATGLLMQAAPVVVLLSGGRDSVCLLDAAVTLAGATAVSALHVHHGLRPEADSEEEHCRRLCESLAVPLVVERLTPAAGGNVQAWARDARYAAGERVATAAGARLAAGHTASDQVETILYRLAASPGRRALLGMPDERGVLMRPLLRAGLTRAETASWCLERGLSWIEDASNTAPRYARSRVRAELVPVLQGLHPAAEANVLRTAELLREEAEVLDLVVDTALAGRDHVALDHLAALPPAVARLVVRRLAEEACGVLCPRAPSRLDDLLALGRGGGRAALDVGEGVRAVSEDGVLRFEATPPLGSLRSNAP</sequence>
<name>A0A6J7DYH6_9ZZZZ</name>
<reference evidence="8" key="1">
    <citation type="submission" date="2020-05" db="EMBL/GenBank/DDBJ databases">
        <authorList>
            <person name="Chiriac C."/>
            <person name="Salcher M."/>
            <person name="Ghai R."/>
            <person name="Kavagutti S V."/>
        </authorList>
    </citation>
    <scope>NUCLEOTIDE SEQUENCE</scope>
</reference>